<evidence type="ECO:0000313" key="1">
    <source>
        <dbReference type="EMBL" id="TRM69195.1"/>
    </source>
</evidence>
<sequence length="460" mass="51695">MHSYLKLRRRYYVLALSLGLYLLLRSPRQDIANLTIVDTRRIDHILDSKLSGILHDLRTENGQYLVDESVQHNIQAKQDALHCFVSRGTWATNTQDSDSRPTFHPEWTCLNTSASSENISAPPPDTALPHHIARSLCTSLSTRKVLLVGPEATHHLHTLWLDAIDEDHTCLGPEFCTFHHICLPPHMRNATSRAEPRFKKLPGDQDLVSLGSALLRFSLSSALFVAADPRAYSEVRVDRATGVRARDSNWFELARRSHVVVLHRGPLPAPAPTYNVSDEPGALDRWELSWADVLRHGGDSRTDYYTGPDGRLSRVDGLVNAALDATLDTVLPEIIETLLLVRKDDVVSKNALMWHGAWYKQPRCASQNRVSDANVFDSSLDPWSLYHNLQVYMQNRLLPVILPLFEVPFVPMVVPTAVGDFLSVPQSHLRSDCVRYPLDSPGGEALQRSFMTSLDYLVHS</sequence>
<dbReference type="EMBL" id="VDMD01000001">
    <property type="protein sequence ID" value="TRM69195.1"/>
    <property type="molecule type" value="Genomic_DNA"/>
</dbReference>
<name>A0A550CWM8_9AGAR</name>
<reference evidence="1 2" key="1">
    <citation type="journal article" date="2019" name="New Phytol.">
        <title>Comparative genomics reveals unique wood-decay strategies and fruiting body development in the Schizophyllaceae.</title>
        <authorList>
            <person name="Almasi E."/>
            <person name="Sahu N."/>
            <person name="Krizsan K."/>
            <person name="Balint B."/>
            <person name="Kovacs G.M."/>
            <person name="Kiss B."/>
            <person name="Cseklye J."/>
            <person name="Drula E."/>
            <person name="Henrissat B."/>
            <person name="Nagy I."/>
            <person name="Chovatia M."/>
            <person name="Adam C."/>
            <person name="LaButti K."/>
            <person name="Lipzen A."/>
            <person name="Riley R."/>
            <person name="Grigoriev I.V."/>
            <person name="Nagy L.G."/>
        </authorList>
    </citation>
    <scope>NUCLEOTIDE SEQUENCE [LARGE SCALE GENOMIC DNA]</scope>
    <source>
        <strain evidence="1 2">NL-1724</strain>
    </source>
</reference>
<accession>A0A550CWM8</accession>
<organism evidence="1 2">
    <name type="scientific">Schizophyllum amplum</name>
    <dbReference type="NCBI Taxonomy" id="97359"/>
    <lineage>
        <taxon>Eukaryota</taxon>
        <taxon>Fungi</taxon>
        <taxon>Dikarya</taxon>
        <taxon>Basidiomycota</taxon>
        <taxon>Agaricomycotina</taxon>
        <taxon>Agaricomycetes</taxon>
        <taxon>Agaricomycetidae</taxon>
        <taxon>Agaricales</taxon>
        <taxon>Schizophyllaceae</taxon>
        <taxon>Schizophyllum</taxon>
    </lineage>
</organism>
<gene>
    <name evidence="1" type="ORF">BD626DRAFT_446949</name>
</gene>
<protein>
    <submittedName>
        <fullName evidence="1">Uncharacterized protein</fullName>
    </submittedName>
</protein>
<dbReference type="STRING" id="97359.A0A550CWM8"/>
<dbReference type="AlphaFoldDB" id="A0A550CWM8"/>
<evidence type="ECO:0000313" key="2">
    <source>
        <dbReference type="Proteomes" id="UP000320762"/>
    </source>
</evidence>
<dbReference type="OrthoDB" id="7663298at2759"/>
<dbReference type="Proteomes" id="UP000320762">
    <property type="component" value="Unassembled WGS sequence"/>
</dbReference>
<keyword evidence="2" id="KW-1185">Reference proteome</keyword>
<comment type="caution">
    <text evidence="1">The sequence shown here is derived from an EMBL/GenBank/DDBJ whole genome shotgun (WGS) entry which is preliminary data.</text>
</comment>
<proteinExistence type="predicted"/>